<evidence type="ECO:0000256" key="1">
    <source>
        <dbReference type="ARBA" id="ARBA00004651"/>
    </source>
</evidence>
<evidence type="ECO:0000259" key="7">
    <source>
        <dbReference type="Pfam" id="PF02687"/>
    </source>
</evidence>
<dbReference type="PROSITE" id="PS51257">
    <property type="entry name" value="PROKAR_LIPOPROTEIN"/>
    <property type="match status" value="1"/>
</dbReference>
<feature type="domain" description="MacB-like periplasmic core" evidence="8">
    <location>
        <begin position="21"/>
        <end position="238"/>
    </location>
</feature>
<reference evidence="9 10" key="1">
    <citation type="submission" date="2022-07" db="EMBL/GenBank/DDBJ databases">
        <title>Mucilaginibacter sp. JC4.</title>
        <authorList>
            <person name="Le V."/>
            <person name="Ko S.-R."/>
            <person name="Ahn C.-Y."/>
            <person name="Oh H.-M."/>
        </authorList>
    </citation>
    <scope>NUCLEOTIDE SEQUENCE [LARGE SCALE GENOMIC DNA]</scope>
    <source>
        <strain evidence="9 10">JC4</strain>
    </source>
</reference>
<keyword evidence="10" id="KW-1185">Reference proteome</keyword>
<feature type="transmembrane region" description="Helical" evidence="6">
    <location>
        <begin position="763"/>
        <end position="785"/>
    </location>
</feature>
<feature type="transmembrane region" description="Helical" evidence="6">
    <location>
        <begin position="733"/>
        <end position="751"/>
    </location>
</feature>
<keyword evidence="4 6" id="KW-1133">Transmembrane helix</keyword>
<feature type="domain" description="ABC3 transporter permease C-terminal" evidence="7">
    <location>
        <begin position="295"/>
        <end position="412"/>
    </location>
</feature>
<evidence type="ECO:0000259" key="8">
    <source>
        <dbReference type="Pfam" id="PF12704"/>
    </source>
</evidence>
<dbReference type="PANTHER" id="PTHR30572:SF18">
    <property type="entry name" value="ABC-TYPE MACROLIDE FAMILY EXPORT SYSTEM PERMEASE COMPONENT 2"/>
    <property type="match status" value="1"/>
</dbReference>
<protein>
    <submittedName>
        <fullName evidence="9">ABC transporter permease</fullName>
    </submittedName>
</protein>
<evidence type="ECO:0000256" key="4">
    <source>
        <dbReference type="ARBA" id="ARBA00022989"/>
    </source>
</evidence>
<keyword evidence="2" id="KW-1003">Cell membrane</keyword>
<feature type="domain" description="MacB-like periplasmic core" evidence="8">
    <location>
        <begin position="445"/>
        <end position="647"/>
    </location>
</feature>
<keyword evidence="5 6" id="KW-0472">Membrane</keyword>
<feature type="transmembrane region" description="Helical" evidence="6">
    <location>
        <begin position="336"/>
        <end position="358"/>
    </location>
</feature>
<evidence type="ECO:0000256" key="2">
    <source>
        <dbReference type="ARBA" id="ARBA00022475"/>
    </source>
</evidence>
<feature type="transmembrane region" description="Helical" evidence="6">
    <location>
        <begin position="434"/>
        <end position="453"/>
    </location>
</feature>
<dbReference type="Proteomes" id="UP001204376">
    <property type="component" value="Unassembled WGS sequence"/>
</dbReference>
<feature type="domain" description="ABC3 transporter permease C-terminal" evidence="7">
    <location>
        <begin position="684"/>
        <end position="793"/>
    </location>
</feature>
<feature type="transmembrane region" description="Helical" evidence="6">
    <location>
        <begin position="293"/>
        <end position="315"/>
    </location>
</feature>
<feature type="transmembrane region" description="Helical" evidence="6">
    <location>
        <begin position="378"/>
        <end position="402"/>
    </location>
</feature>
<evidence type="ECO:0000313" key="9">
    <source>
        <dbReference type="EMBL" id="MCQ6956595.1"/>
    </source>
</evidence>
<sequence>MLKNYFKTAWRSLLRNKSYAIINITGLAIGIAACLLIFLVIHFQTGFDTYHAKKDRIYRVLNKRTSSEGVKLRAGLPLPIARDLRVDFPQLPLVTTVINDQGKQISVKDKAGQIKRFKETDLYITDTQFFNVFDFTWLSGDKKTALNEPNTVVLTQRMAKKYFGDWENAMGKTLTYENKIDLKVTGILQDLPLNTDLPVSIAISYPTIKKTDYNNNLEDWNSNFGSHNCFIVLPENVSEARFNHDLVAFIKKHRPDEAKREAFLLQPLTEMHFDTRVGLFSGQVFSKDMIKTLSLIGVFLLVIACVNFINLATAQAVNRSKEVGIRKVLGSKRKQLIMQFLSETFIITLFSVVLAMGLSEAALPALNGLLEIKLSSGFITDPIIVTFLAVVLIVVTLLSGLYPSMVLSGFNPIAALKNKITGVRSNGITLRRGLVVVQFGIAQVLVIGTIVIISQLNHFKNSPLGFDKDAVITVNLPNDSISRLRMTALRNEILQQPNIKSFSYSFSSPSDNINWGSPITYDNAAVETEFRVNLKWADADYFKLYDLKFVAGGPYAKSDTVKAYVVNETLLKNLGVTNPKDAIGKTINIWGDKNLTQKIVGVVKDFNVTSLREQIPPVVMAAWTGQYGIANIKLSPTNMQPTLAAIENLWTKTFPDNVYEHKFLDQKIENFYKKESQLSQLYKIFAGIAIFISCLGLYGMVSFMAVQRTKEVGIRKTLGASVANIVYLFSKEFTVLILISFVISAPVAWYFMQQWLQGFTYRIHPGLGIFAISIALSIIIAWATVGYKAIKAALVNPVKSLRSE</sequence>
<accession>A0ABT1SW69</accession>
<dbReference type="EMBL" id="JANHOH010000001">
    <property type="protein sequence ID" value="MCQ6956595.1"/>
    <property type="molecule type" value="Genomic_DNA"/>
</dbReference>
<evidence type="ECO:0000256" key="5">
    <source>
        <dbReference type="ARBA" id="ARBA00023136"/>
    </source>
</evidence>
<dbReference type="RefSeq" id="WP_256536811.1">
    <property type="nucleotide sequence ID" value="NZ_JANHOH010000001.1"/>
</dbReference>
<gene>
    <name evidence="9" type="ORF">NPE20_01435</name>
</gene>
<comment type="caution">
    <text evidence="9">The sequence shown here is derived from an EMBL/GenBank/DDBJ whole genome shotgun (WGS) entry which is preliminary data.</text>
</comment>
<name>A0ABT1SW69_9SPHI</name>
<feature type="transmembrane region" description="Helical" evidence="6">
    <location>
        <begin position="21"/>
        <end position="43"/>
    </location>
</feature>
<dbReference type="Pfam" id="PF12704">
    <property type="entry name" value="MacB_PCD"/>
    <property type="match status" value="2"/>
</dbReference>
<feature type="transmembrane region" description="Helical" evidence="6">
    <location>
        <begin position="684"/>
        <end position="706"/>
    </location>
</feature>
<evidence type="ECO:0000313" key="10">
    <source>
        <dbReference type="Proteomes" id="UP001204376"/>
    </source>
</evidence>
<dbReference type="InterPro" id="IPR025857">
    <property type="entry name" value="MacB_PCD"/>
</dbReference>
<organism evidence="9 10">
    <name type="scientific">Mucilaginibacter aquariorum</name>
    <dbReference type="NCBI Taxonomy" id="2967225"/>
    <lineage>
        <taxon>Bacteria</taxon>
        <taxon>Pseudomonadati</taxon>
        <taxon>Bacteroidota</taxon>
        <taxon>Sphingobacteriia</taxon>
        <taxon>Sphingobacteriales</taxon>
        <taxon>Sphingobacteriaceae</taxon>
        <taxon>Mucilaginibacter</taxon>
    </lineage>
</organism>
<keyword evidence="3 6" id="KW-0812">Transmembrane</keyword>
<proteinExistence type="predicted"/>
<comment type="subcellular location">
    <subcellularLocation>
        <location evidence="1">Cell membrane</location>
        <topology evidence="1">Multi-pass membrane protein</topology>
    </subcellularLocation>
</comment>
<dbReference type="PANTHER" id="PTHR30572">
    <property type="entry name" value="MEMBRANE COMPONENT OF TRANSPORTER-RELATED"/>
    <property type="match status" value="1"/>
</dbReference>
<dbReference type="Pfam" id="PF02687">
    <property type="entry name" value="FtsX"/>
    <property type="match status" value="2"/>
</dbReference>
<evidence type="ECO:0000256" key="6">
    <source>
        <dbReference type="SAM" id="Phobius"/>
    </source>
</evidence>
<dbReference type="InterPro" id="IPR003838">
    <property type="entry name" value="ABC3_permease_C"/>
</dbReference>
<dbReference type="InterPro" id="IPR050250">
    <property type="entry name" value="Macrolide_Exporter_MacB"/>
</dbReference>
<evidence type="ECO:0000256" key="3">
    <source>
        <dbReference type="ARBA" id="ARBA00022692"/>
    </source>
</evidence>